<keyword evidence="5 7" id="KW-0378">Hydrolase</keyword>
<keyword evidence="3 7" id="KW-0479">Metal-binding</keyword>
<evidence type="ECO:0000313" key="8">
    <source>
        <dbReference type="EMBL" id="HJA79336.1"/>
    </source>
</evidence>
<evidence type="ECO:0000256" key="4">
    <source>
        <dbReference type="ARBA" id="ARBA00022759"/>
    </source>
</evidence>
<reference evidence="8" key="1">
    <citation type="journal article" date="2021" name="PeerJ">
        <title>Extensive microbial diversity within the chicken gut microbiome revealed by metagenomics and culture.</title>
        <authorList>
            <person name="Gilroy R."/>
            <person name="Ravi A."/>
            <person name="Getino M."/>
            <person name="Pursley I."/>
            <person name="Horton D.L."/>
            <person name="Alikhan N.F."/>
            <person name="Baker D."/>
            <person name="Gharbi K."/>
            <person name="Hall N."/>
            <person name="Watson M."/>
            <person name="Adriaenssens E.M."/>
            <person name="Foster-Nyarko E."/>
            <person name="Jarju S."/>
            <person name="Secka A."/>
            <person name="Antonio M."/>
            <person name="Oren A."/>
            <person name="Chaudhuri R.R."/>
            <person name="La Ragione R."/>
            <person name="Hildebrand F."/>
            <person name="Pallen M.J."/>
        </authorList>
    </citation>
    <scope>NUCLEOTIDE SEQUENCE</scope>
    <source>
        <strain evidence="8">5032</strain>
    </source>
</reference>
<dbReference type="GO" id="GO:0004521">
    <property type="term" value="F:RNA endonuclease activity"/>
    <property type="evidence" value="ECO:0007669"/>
    <property type="project" value="UniProtKB-UniRule"/>
</dbReference>
<dbReference type="Pfam" id="PF02130">
    <property type="entry name" value="YbeY"/>
    <property type="match status" value="1"/>
</dbReference>
<dbReference type="EC" id="3.1.-.-" evidence="7"/>
<feature type="binding site" evidence="7">
    <location>
        <position position="111"/>
    </location>
    <ligand>
        <name>Zn(2+)</name>
        <dbReference type="ChEBI" id="CHEBI:29105"/>
        <note>catalytic</note>
    </ligand>
</feature>
<dbReference type="Gene3D" id="3.40.390.30">
    <property type="entry name" value="Metalloproteases ('zincins'), catalytic domain"/>
    <property type="match status" value="1"/>
</dbReference>
<comment type="function">
    <text evidence="7">Single strand-specific metallo-endoribonuclease involved in late-stage 70S ribosome quality control and in maturation of the 3' terminus of the 16S rRNA.</text>
</comment>
<dbReference type="GO" id="GO:0008270">
    <property type="term" value="F:zinc ion binding"/>
    <property type="evidence" value="ECO:0007669"/>
    <property type="project" value="UniProtKB-UniRule"/>
</dbReference>
<organism evidence="8 9">
    <name type="scientific">Candidatus Desulfovibrio intestinavium</name>
    <dbReference type="NCBI Taxonomy" id="2838534"/>
    <lineage>
        <taxon>Bacteria</taxon>
        <taxon>Pseudomonadati</taxon>
        <taxon>Thermodesulfobacteriota</taxon>
        <taxon>Desulfovibrionia</taxon>
        <taxon>Desulfovibrionales</taxon>
        <taxon>Desulfovibrionaceae</taxon>
        <taxon>Desulfovibrio</taxon>
    </lineage>
</organism>
<dbReference type="InterPro" id="IPR023091">
    <property type="entry name" value="MetalPrtase_cat_dom_sf_prd"/>
</dbReference>
<feature type="binding site" evidence="7">
    <location>
        <position position="115"/>
    </location>
    <ligand>
        <name>Zn(2+)</name>
        <dbReference type="ChEBI" id="CHEBI:29105"/>
        <note>catalytic</note>
    </ligand>
</feature>
<keyword evidence="7" id="KW-0963">Cytoplasm</keyword>
<proteinExistence type="inferred from homology"/>
<evidence type="ECO:0000256" key="1">
    <source>
        <dbReference type="ARBA" id="ARBA00010875"/>
    </source>
</evidence>
<comment type="cofactor">
    <cofactor evidence="7">
        <name>Zn(2+)</name>
        <dbReference type="ChEBI" id="CHEBI:29105"/>
    </cofactor>
    <text evidence="7">Binds 1 zinc ion.</text>
</comment>
<evidence type="ECO:0000256" key="3">
    <source>
        <dbReference type="ARBA" id="ARBA00022723"/>
    </source>
</evidence>
<comment type="similarity">
    <text evidence="1 7">Belongs to the endoribonuclease YbeY family.</text>
</comment>
<evidence type="ECO:0000313" key="9">
    <source>
        <dbReference type="Proteomes" id="UP000823821"/>
    </source>
</evidence>
<comment type="subcellular location">
    <subcellularLocation>
        <location evidence="7">Cytoplasm</location>
    </subcellularLocation>
</comment>
<keyword evidence="7" id="KW-0698">rRNA processing</keyword>
<protein>
    <recommendedName>
        <fullName evidence="7">Endoribonuclease YbeY</fullName>
        <ecNumber evidence="7">3.1.-.-</ecNumber>
    </recommendedName>
</protein>
<dbReference type="GO" id="GO:0005737">
    <property type="term" value="C:cytoplasm"/>
    <property type="evidence" value="ECO:0007669"/>
    <property type="project" value="UniProtKB-SubCell"/>
</dbReference>
<name>A0A9D2KSD8_9BACT</name>
<sequence>MTVEIIAHTPAHAWLCEPDVRQVRRMLERMRREIEACGHALPSVVLHLVDDGGMARANARHLGCIGPTNVLSFPGDASLPGQLLLSLPTWRRECLIYGQDGTEHLLRLLAHGMAHLAGLDHGPDMDALSARCLQAACAASG</sequence>
<dbReference type="SUPFAM" id="SSF55486">
    <property type="entry name" value="Metalloproteases ('zincins'), catalytic domain"/>
    <property type="match status" value="1"/>
</dbReference>
<accession>A0A9D2KSD8</accession>
<keyword evidence="4 7" id="KW-0255">Endonuclease</keyword>
<evidence type="ECO:0000256" key="5">
    <source>
        <dbReference type="ARBA" id="ARBA00022801"/>
    </source>
</evidence>
<reference evidence="8" key="2">
    <citation type="submission" date="2021-04" db="EMBL/GenBank/DDBJ databases">
        <authorList>
            <person name="Gilroy R."/>
        </authorList>
    </citation>
    <scope>NUCLEOTIDE SEQUENCE</scope>
    <source>
        <strain evidence="8">5032</strain>
    </source>
</reference>
<keyword evidence="2 7" id="KW-0540">Nuclease</keyword>
<keyword evidence="7" id="KW-0690">Ribosome biogenesis</keyword>
<dbReference type="Proteomes" id="UP000823821">
    <property type="component" value="Unassembled WGS sequence"/>
</dbReference>
<comment type="caution">
    <text evidence="8">The sequence shown here is derived from an EMBL/GenBank/DDBJ whole genome shotgun (WGS) entry which is preliminary data.</text>
</comment>
<dbReference type="AlphaFoldDB" id="A0A9D2KSD8"/>
<evidence type="ECO:0000256" key="7">
    <source>
        <dbReference type="HAMAP-Rule" id="MF_00009"/>
    </source>
</evidence>
<feature type="binding site" evidence="7">
    <location>
        <position position="121"/>
    </location>
    <ligand>
        <name>Zn(2+)</name>
        <dbReference type="ChEBI" id="CHEBI:29105"/>
        <note>catalytic</note>
    </ligand>
</feature>
<evidence type="ECO:0000256" key="2">
    <source>
        <dbReference type="ARBA" id="ARBA00022722"/>
    </source>
</evidence>
<dbReference type="InterPro" id="IPR002036">
    <property type="entry name" value="YbeY"/>
</dbReference>
<dbReference type="HAMAP" id="MF_00009">
    <property type="entry name" value="Endoribonucl_YbeY"/>
    <property type="match status" value="1"/>
</dbReference>
<dbReference type="EMBL" id="DWZD01000040">
    <property type="protein sequence ID" value="HJA79336.1"/>
    <property type="molecule type" value="Genomic_DNA"/>
</dbReference>
<gene>
    <name evidence="7 8" type="primary">ybeY</name>
    <name evidence="8" type="ORF">H9784_07210</name>
</gene>
<dbReference type="NCBIfam" id="TIGR00043">
    <property type="entry name" value="rRNA maturation RNase YbeY"/>
    <property type="match status" value="1"/>
</dbReference>
<dbReference type="GO" id="GO:0006364">
    <property type="term" value="P:rRNA processing"/>
    <property type="evidence" value="ECO:0007669"/>
    <property type="project" value="UniProtKB-UniRule"/>
</dbReference>
<dbReference type="GO" id="GO:0004222">
    <property type="term" value="F:metalloendopeptidase activity"/>
    <property type="evidence" value="ECO:0007669"/>
    <property type="project" value="InterPro"/>
</dbReference>
<evidence type="ECO:0000256" key="6">
    <source>
        <dbReference type="ARBA" id="ARBA00022833"/>
    </source>
</evidence>
<keyword evidence="6 7" id="KW-0862">Zinc</keyword>